<dbReference type="OrthoDB" id="2560628at2759"/>
<feature type="domain" description="DUF7702" evidence="2">
    <location>
        <begin position="8"/>
        <end position="235"/>
    </location>
</feature>
<evidence type="ECO:0000256" key="1">
    <source>
        <dbReference type="SAM" id="Phobius"/>
    </source>
</evidence>
<keyword evidence="1" id="KW-0812">Transmembrane</keyword>
<proteinExistence type="predicted"/>
<dbReference type="RefSeq" id="XP_056548105.1">
    <property type="nucleotide sequence ID" value="XM_056684499.1"/>
</dbReference>
<feature type="transmembrane region" description="Helical" evidence="1">
    <location>
        <begin position="34"/>
        <end position="52"/>
    </location>
</feature>
<dbReference type="GeneID" id="81423675"/>
<evidence type="ECO:0000313" key="4">
    <source>
        <dbReference type="Proteomes" id="UP001149163"/>
    </source>
</evidence>
<name>A0A9W9IHG7_9EURO</name>
<reference evidence="3" key="1">
    <citation type="submission" date="2022-11" db="EMBL/GenBank/DDBJ databases">
        <authorList>
            <person name="Petersen C."/>
        </authorList>
    </citation>
    <scope>NUCLEOTIDE SEQUENCE</scope>
    <source>
        <strain evidence="3">IBT 26290</strain>
    </source>
</reference>
<evidence type="ECO:0000259" key="2">
    <source>
        <dbReference type="Pfam" id="PF24800"/>
    </source>
</evidence>
<dbReference type="AlphaFoldDB" id="A0A9W9IHG7"/>
<accession>A0A9W9IHG7</accession>
<evidence type="ECO:0000313" key="3">
    <source>
        <dbReference type="EMBL" id="KAJ5176497.1"/>
    </source>
</evidence>
<feature type="transmembrane region" description="Helical" evidence="1">
    <location>
        <begin position="135"/>
        <end position="158"/>
    </location>
</feature>
<sequence length="244" mass="26429">MNGIFPPDLVVYLLLAPLVTYVFLAHRWSGFLPWYYLSAFCLARIIGGILGIHDPQGLPANIIQSVGVTPLILGLDGLVHEGRVYRNPFHGRILGWSVVTGTTSLMAIALALSITGSLNIFEGHPKPDSLTQWKAGTVLIAVAWAFQVFWSLFSLLSGKGMKGAPGYHGGTALLQGAFVALLFVGVRVIYGMVSVCTQRRDLSPIYGSISVRVILMFLPEALAAITMTLVGIRTRHLRQTKLAS</sequence>
<keyword evidence="1" id="KW-1133">Transmembrane helix</keyword>
<dbReference type="PANTHER" id="PTHR42109:SF3">
    <property type="entry name" value="INTEGRAL MEMBRANE PROTEIN (AFU_ORTHOLOGUE AFUA_5G00100)"/>
    <property type="match status" value="1"/>
</dbReference>
<dbReference type="PANTHER" id="PTHR42109">
    <property type="entry name" value="UNPLACED GENOMIC SCAFFOLD UM_SCAF_CONTIG_1.265, WHOLE GENOME SHOTGUN SEQUENCE"/>
    <property type="match status" value="1"/>
</dbReference>
<feature type="transmembrane region" description="Helical" evidence="1">
    <location>
        <begin position="213"/>
        <end position="232"/>
    </location>
</feature>
<dbReference type="EMBL" id="JAPQKN010000001">
    <property type="protein sequence ID" value="KAJ5176497.1"/>
    <property type="molecule type" value="Genomic_DNA"/>
</dbReference>
<reference evidence="3" key="2">
    <citation type="journal article" date="2023" name="IMA Fungus">
        <title>Comparative genomic study of the Penicillium genus elucidates a diverse pangenome and 15 lateral gene transfer events.</title>
        <authorList>
            <person name="Petersen C."/>
            <person name="Sorensen T."/>
            <person name="Nielsen M.R."/>
            <person name="Sondergaard T.E."/>
            <person name="Sorensen J.L."/>
            <person name="Fitzpatrick D.A."/>
            <person name="Frisvad J.C."/>
            <person name="Nielsen K.L."/>
        </authorList>
    </citation>
    <scope>NUCLEOTIDE SEQUENCE</scope>
    <source>
        <strain evidence="3">IBT 26290</strain>
    </source>
</reference>
<feature type="transmembrane region" description="Helical" evidence="1">
    <location>
        <begin position="93"/>
        <end position="115"/>
    </location>
</feature>
<gene>
    <name evidence="3" type="ORF">N7482_002374</name>
</gene>
<feature type="transmembrane region" description="Helical" evidence="1">
    <location>
        <begin position="170"/>
        <end position="193"/>
    </location>
</feature>
<dbReference type="Proteomes" id="UP001149163">
    <property type="component" value="Unassembled WGS sequence"/>
</dbReference>
<protein>
    <submittedName>
        <fullName evidence="3">Integral membrane protein</fullName>
    </submittedName>
</protein>
<dbReference type="Pfam" id="PF24800">
    <property type="entry name" value="DUF7702"/>
    <property type="match status" value="1"/>
</dbReference>
<keyword evidence="4" id="KW-1185">Reference proteome</keyword>
<dbReference type="InterPro" id="IPR056119">
    <property type="entry name" value="DUF7702"/>
</dbReference>
<feature type="transmembrane region" description="Helical" evidence="1">
    <location>
        <begin position="9"/>
        <end position="28"/>
    </location>
</feature>
<organism evidence="3 4">
    <name type="scientific">Penicillium canariense</name>
    <dbReference type="NCBI Taxonomy" id="189055"/>
    <lineage>
        <taxon>Eukaryota</taxon>
        <taxon>Fungi</taxon>
        <taxon>Dikarya</taxon>
        <taxon>Ascomycota</taxon>
        <taxon>Pezizomycotina</taxon>
        <taxon>Eurotiomycetes</taxon>
        <taxon>Eurotiomycetidae</taxon>
        <taxon>Eurotiales</taxon>
        <taxon>Aspergillaceae</taxon>
        <taxon>Penicillium</taxon>
    </lineage>
</organism>
<comment type="caution">
    <text evidence="3">The sequence shown here is derived from an EMBL/GenBank/DDBJ whole genome shotgun (WGS) entry which is preliminary data.</text>
</comment>
<keyword evidence="1" id="KW-0472">Membrane</keyword>